<dbReference type="AlphaFoldDB" id="A0A229ULC4"/>
<dbReference type="GO" id="GO:0019290">
    <property type="term" value="P:siderophore biosynthetic process"/>
    <property type="evidence" value="ECO:0007669"/>
    <property type="project" value="InterPro"/>
</dbReference>
<keyword evidence="3" id="KW-1185">Reference proteome</keyword>
<dbReference type="Pfam" id="PF02423">
    <property type="entry name" value="OCD_Mu_crystall"/>
    <property type="match status" value="1"/>
</dbReference>
<dbReference type="InterPro" id="IPR023866">
    <property type="entry name" value="SbnB"/>
</dbReference>
<dbReference type="OrthoDB" id="9792005at2"/>
<dbReference type="PROSITE" id="PS50835">
    <property type="entry name" value="IG_LIKE"/>
    <property type="match status" value="1"/>
</dbReference>
<dbReference type="PANTHER" id="PTHR13812:SF19">
    <property type="entry name" value="KETIMINE REDUCTASE MU-CRYSTALLIN"/>
    <property type="match status" value="1"/>
</dbReference>
<comment type="caution">
    <text evidence="2">The sequence shown here is derived from an EMBL/GenBank/DDBJ whole genome shotgun (WGS) entry which is preliminary data.</text>
</comment>
<reference evidence="2 3" key="1">
    <citation type="submission" date="2017-07" db="EMBL/GenBank/DDBJ databases">
        <title>Genome sequencing and assembly of Paenibacillus rigui.</title>
        <authorList>
            <person name="Mayilraj S."/>
        </authorList>
    </citation>
    <scope>NUCLEOTIDE SEQUENCE [LARGE SCALE GENOMIC DNA]</scope>
    <source>
        <strain evidence="2 3">JCM 16352</strain>
    </source>
</reference>
<evidence type="ECO:0000259" key="1">
    <source>
        <dbReference type="PROSITE" id="PS50835"/>
    </source>
</evidence>
<feature type="domain" description="Ig-like" evidence="1">
    <location>
        <begin position="212"/>
        <end position="251"/>
    </location>
</feature>
<gene>
    <name evidence="2" type="ORF">CF651_22385</name>
</gene>
<dbReference type="Gene3D" id="3.40.50.720">
    <property type="entry name" value="NAD(P)-binding Rossmann-like Domain"/>
    <property type="match status" value="1"/>
</dbReference>
<dbReference type="RefSeq" id="WP_094017097.1">
    <property type="nucleotide sequence ID" value="NZ_NMQW01000034.1"/>
</dbReference>
<sequence length="358" mass="38733">MIYQAGPQQSLAAAGQLASSGANGPELLYLNRETIAALGGGSSRMYAEALEEALVLHAKGDFVQPLKPYLRSAGKEGHIADRIIAMPAHIGGEVPLSGIKWIGSKHDNPQARGLERASGVIVLNDAESHYPVAVLEAGLISSMRTAAVTVVAAARLAKEGFKSIACIGCGLIAKAQLTSFLEHYLHIEEVHLFDQSEAAAGRLAEVVRILSPQVKVTVASSAEHAVRQGEVVVTCTVTDTPYIPFEWLRKGAFVSNISIMDVHKEAYLQADKVVVDDWEQSNREKKVLNQLVLEGRFSREQLHAELGEIMIGRKPGRETDDEIIILNPMGMAIEDIACARRIYLQALQEGAGLKLPLY</sequence>
<organism evidence="2 3">
    <name type="scientific">Paenibacillus rigui</name>
    <dbReference type="NCBI Taxonomy" id="554312"/>
    <lineage>
        <taxon>Bacteria</taxon>
        <taxon>Bacillati</taxon>
        <taxon>Bacillota</taxon>
        <taxon>Bacilli</taxon>
        <taxon>Bacillales</taxon>
        <taxon>Paenibacillaceae</taxon>
        <taxon>Paenibacillus</taxon>
    </lineage>
</organism>
<dbReference type="InterPro" id="IPR003462">
    <property type="entry name" value="ODC_Mu_crystall"/>
</dbReference>
<dbReference type="InterPro" id="IPR036291">
    <property type="entry name" value="NAD(P)-bd_dom_sf"/>
</dbReference>
<name>A0A229ULC4_9BACL</name>
<protein>
    <submittedName>
        <fullName evidence="2">2,3-diaminopropionate biosynthesis protein SbnB</fullName>
    </submittedName>
</protein>
<dbReference type="GO" id="GO:0005737">
    <property type="term" value="C:cytoplasm"/>
    <property type="evidence" value="ECO:0007669"/>
    <property type="project" value="TreeGrafter"/>
</dbReference>
<dbReference type="NCBIfam" id="TIGR03944">
    <property type="entry name" value="dehyd_SbnB_fam"/>
    <property type="match status" value="1"/>
</dbReference>
<evidence type="ECO:0000313" key="2">
    <source>
        <dbReference type="EMBL" id="OXM84182.1"/>
    </source>
</evidence>
<proteinExistence type="predicted"/>
<dbReference type="Proteomes" id="UP000215509">
    <property type="component" value="Unassembled WGS sequence"/>
</dbReference>
<dbReference type="GO" id="GO:0016639">
    <property type="term" value="F:oxidoreductase activity, acting on the CH-NH2 group of donors, NAD or NADP as acceptor"/>
    <property type="evidence" value="ECO:0007669"/>
    <property type="project" value="InterPro"/>
</dbReference>
<accession>A0A229ULC4</accession>
<dbReference type="InterPro" id="IPR023401">
    <property type="entry name" value="ODC_N"/>
</dbReference>
<evidence type="ECO:0000313" key="3">
    <source>
        <dbReference type="Proteomes" id="UP000215509"/>
    </source>
</evidence>
<dbReference type="PANTHER" id="PTHR13812">
    <property type="entry name" value="KETIMINE REDUCTASE MU-CRYSTALLIN"/>
    <property type="match status" value="1"/>
</dbReference>
<dbReference type="SUPFAM" id="SSF51735">
    <property type="entry name" value="NAD(P)-binding Rossmann-fold domains"/>
    <property type="match status" value="1"/>
</dbReference>
<dbReference type="InterPro" id="IPR007110">
    <property type="entry name" value="Ig-like_dom"/>
</dbReference>
<dbReference type="Gene3D" id="3.30.1780.10">
    <property type="entry name" value="ornithine cyclodeaminase, domain 1"/>
    <property type="match status" value="1"/>
</dbReference>
<dbReference type="EMBL" id="NMQW01000034">
    <property type="protein sequence ID" value="OXM84182.1"/>
    <property type="molecule type" value="Genomic_DNA"/>
</dbReference>
<dbReference type="PIRSF" id="PIRSF001439">
    <property type="entry name" value="CryM"/>
    <property type="match status" value="1"/>
</dbReference>